<name>A0A178HNW1_9HYPH</name>
<evidence type="ECO:0000256" key="1">
    <source>
        <dbReference type="SAM" id="MobiDB-lite"/>
    </source>
</evidence>
<dbReference type="InterPro" id="IPR047611">
    <property type="entry name" value="RepABC_RepC"/>
</dbReference>
<accession>A0A178HNW1</accession>
<dbReference type="Proteomes" id="UP000078389">
    <property type="component" value="Unassembled WGS sequence"/>
</dbReference>
<dbReference type="SUPFAM" id="SSF46785">
    <property type="entry name" value="Winged helix' DNA-binding domain"/>
    <property type="match status" value="1"/>
</dbReference>
<evidence type="ECO:0000259" key="3">
    <source>
        <dbReference type="Pfam" id="PF11800"/>
    </source>
</evidence>
<evidence type="ECO:0000313" key="5">
    <source>
        <dbReference type="Proteomes" id="UP000078389"/>
    </source>
</evidence>
<dbReference type="NCBIfam" id="NF040974">
    <property type="entry name" value="RepABC_RepC"/>
    <property type="match status" value="1"/>
</dbReference>
<dbReference type="Pfam" id="PF11800">
    <property type="entry name" value="RP-C_C"/>
    <property type="match status" value="1"/>
</dbReference>
<sequence>MGLKSAKIAMIDQLFACSKPADWQGVAPPIVWPSNARLARGMGVSVSTMKHHLNGLVRAGLVAYRDGSTYQRSGRRDADGNIVEAAGIDLSPIAVRFEELTALVDEAELAAKQAQQLAHRRTVLRKQVKAVIDAAARDGLSGAWPSLTERLEAMNAMRASDNIARSELIGGYEVLLLEVEAAYDMAYREANPVSAVSKNDPLTSLQTSEPDSGNPPPTGVSARGIGRTGSFGASNDARPPVLPFKISVPSDLQRISLELVARACPSYGHMAPGALASWKTFKQAAPEVAAALEIDRETWDRSVATLGWELAATALAVTSEKARSGKVFRPTAYLRSLARRGEHGELHLSRSLFGLLETRIAPDIRAARADLPAAEAFPETGSIYFTNWAEKVRRHAPGPTPDVDLVADAFRRWARSKDIRLDAPGIDKVMIGFCRKWRFGTF</sequence>
<dbReference type="EMBL" id="LVVY01000121">
    <property type="protein sequence ID" value="OAM74427.1"/>
    <property type="molecule type" value="Genomic_DNA"/>
</dbReference>
<comment type="caution">
    <text evidence="4">The sequence shown here is derived from an EMBL/GenBank/DDBJ whole genome shotgun (WGS) entry which is preliminary data.</text>
</comment>
<proteinExistence type="predicted"/>
<feature type="domain" description="Plasmid replication protein C C-terminal" evidence="3">
    <location>
        <begin position="257"/>
        <end position="357"/>
    </location>
</feature>
<evidence type="ECO:0000259" key="2">
    <source>
        <dbReference type="Pfam" id="PF03428"/>
    </source>
</evidence>
<dbReference type="AlphaFoldDB" id="A0A178HNW1"/>
<gene>
    <name evidence="4" type="ORF">A3840_15875</name>
</gene>
<evidence type="ECO:0000313" key="4">
    <source>
        <dbReference type="EMBL" id="OAM74427.1"/>
    </source>
</evidence>
<dbReference type="STRING" id="1770058.A3840_15875"/>
<reference evidence="4 5" key="1">
    <citation type="submission" date="2016-03" db="EMBL/GenBank/DDBJ databases">
        <title>Genome sequencing of Devosia sp. S37.</title>
        <authorList>
            <person name="Mohd Nor M."/>
        </authorList>
    </citation>
    <scope>NUCLEOTIDE SEQUENCE [LARGE SCALE GENOMIC DNA]</scope>
    <source>
        <strain evidence="4 5">S37</strain>
    </source>
</reference>
<organism evidence="4 5">
    <name type="scientific">Devosia elaeis</name>
    <dbReference type="NCBI Taxonomy" id="1770058"/>
    <lineage>
        <taxon>Bacteria</taxon>
        <taxon>Pseudomonadati</taxon>
        <taxon>Pseudomonadota</taxon>
        <taxon>Alphaproteobacteria</taxon>
        <taxon>Hyphomicrobiales</taxon>
        <taxon>Devosiaceae</taxon>
        <taxon>Devosia</taxon>
    </lineage>
</organism>
<dbReference type="Pfam" id="PF03428">
    <property type="entry name" value="RP-C"/>
    <property type="match status" value="1"/>
</dbReference>
<feature type="domain" description="Plasmid replication protein C N-terminal" evidence="2">
    <location>
        <begin position="1"/>
        <end position="135"/>
    </location>
</feature>
<dbReference type="InterPro" id="IPR036390">
    <property type="entry name" value="WH_DNA-bd_sf"/>
</dbReference>
<feature type="region of interest" description="Disordered" evidence="1">
    <location>
        <begin position="196"/>
        <end position="236"/>
    </location>
</feature>
<dbReference type="InterPro" id="IPR005090">
    <property type="entry name" value="RepC_N"/>
</dbReference>
<keyword evidence="5" id="KW-1185">Reference proteome</keyword>
<feature type="compositionally biased region" description="Polar residues" evidence="1">
    <location>
        <begin position="196"/>
        <end position="211"/>
    </location>
</feature>
<dbReference type="InterPro" id="IPR021760">
    <property type="entry name" value="RepC_C"/>
</dbReference>
<protein>
    <submittedName>
        <fullName evidence="4">Uncharacterized protein</fullName>
    </submittedName>
</protein>